<organism evidence="1 2">
    <name type="scientific">Roseivirga pacifica</name>
    <dbReference type="NCBI Taxonomy" id="1267423"/>
    <lineage>
        <taxon>Bacteria</taxon>
        <taxon>Pseudomonadati</taxon>
        <taxon>Bacteroidota</taxon>
        <taxon>Cytophagia</taxon>
        <taxon>Cytophagales</taxon>
        <taxon>Roseivirgaceae</taxon>
        <taxon>Roseivirga</taxon>
    </lineage>
</organism>
<dbReference type="Pfam" id="PF19891">
    <property type="entry name" value="DUF6364"/>
    <property type="match status" value="1"/>
</dbReference>
<dbReference type="GeneID" id="99986274"/>
<dbReference type="AlphaFoldDB" id="A0A1I0NZA9"/>
<accession>A0A1I0NZA9</accession>
<dbReference type="STRING" id="1267423.SAMN05216290_1549"/>
<proteinExistence type="predicted"/>
<keyword evidence="2" id="KW-1185">Reference proteome</keyword>
<evidence type="ECO:0000313" key="2">
    <source>
        <dbReference type="Proteomes" id="UP000199437"/>
    </source>
</evidence>
<evidence type="ECO:0000313" key="1">
    <source>
        <dbReference type="EMBL" id="SEW06525.1"/>
    </source>
</evidence>
<dbReference type="InterPro" id="IPR045944">
    <property type="entry name" value="DUF6364"/>
</dbReference>
<name>A0A1I0NZA9_9BACT</name>
<dbReference type="EMBL" id="FOIR01000001">
    <property type="protein sequence ID" value="SEW06525.1"/>
    <property type="molecule type" value="Genomic_DNA"/>
</dbReference>
<gene>
    <name evidence="1" type="ORF">SAMN05216290_1549</name>
</gene>
<dbReference type="OrthoDB" id="6198066at2"/>
<dbReference type="RefSeq" id="WP_090257930.1">
    <property type="nucleotide sequence ID" value="NZ_FOIR01000001.1"/>
</dbReference>
<protein>
    <submittedName>
        <fullName evidence="1">Uncharacterized protein</fullName>
    </submittedName>
</protein>
<sequence length="82" mass="9436">MDAKVTLSFDQEVISSAKAFAEQHNISLSRLTEYLYRQITSNSYNSLEDFPIADWVNAVAEGQAEYHTKPRKISKADFYEKK</sequence>
<dbReference type="Proteomes" id="UP000199437">
    <property type="component" value="Unassembled WGS sequence"/>
</dbReference>
<reference evidence="2" key="1">
    <citation type="submission" date="2016-10" db="EMBL/GenBank/DDBJ databases">
        <authorList>
            <person name="Varghese N."/>
            <person name="Submissions S."/>
        </authorList>
    </citation>
    <scope>NUCLEOTIDE SEQUENCE [LARGE SCALE GENOMIC DNA]</scope>
    <source>
        <strain evidence="2">CGMCC 1.12402</strain>
    </source>
</reference>